<dbReference type="CDD" id="cd12108">
    <property type="entry name" value="Hr-like"/>
    <property type="match status" value="1"/>
</dbReference>
<evidence type="ECO:0000313" key="2">
    <source>
        <dbReference type="EMBL" id="MDR7279592.1"/>
    </source>
</evidence>
<feature type="domain" description="Hemerythrin-like" evidence="1">
    <location>
        <begin position="12"/>
        <end position="144"/>
    </location>
</feature>
<proteinExistence type="predicted"/>
<dbReference type="Proteomes" id="UP001183643">
    <property type="component" value="Unassembled WGS sequence"/>
</dbReference>
<dbReference type="EMBL" id="JAVDYB010000001">
    <property type="protein sequence ID" value="MDR7279592.1"/>
    <property type="molecule type" value="Genomic_DNA"/>
</dbReference>
<name>A0AAE3YUU8_9ACTN</name>
<dbReference type="Pfam" id="PF01814">
    <property type="entry name" value="Hemerythrin"/>
    <property type="match status" value="1"/>
</dbReference>
<accession>A0AAE3YUU8</accession>
<gene>
    <name evidence="2" type="ORF">J2S41_006370</name>
</gene>
<dbReference type="InterPro" id="IPR012312">
    <property type="entry name" value="Hemerythrin-like"/>
</dbReference>
<organism evidence="2 3">
    <name type="scientific">Catenuloplanes atrovinosus</name>
    <dbReference type="NCBI Taxonomy" id="137266"/>
    <lineage>
        <taxon>Bacteria</taxon>
        <taxon>Bacillati</taxon>
        <taxon>Actinomycetota</taxon>
        <taxon>Actinomycetes</taxon>
        <taxon>Micromonosporales</taxon>
        <taxon>Micromonosporaceae</taxon>
        <taxon>Catenuloplanes</taxon>
    </lineage>
</organism>
<keyword evidence="3" id="KW-1185">Reference proteome</keyword>
<dbReference type="RefSeq" id="WP_310373492.1">
    <property type="nucleotide sequence ID" value="NZ_JAVDYB010000001.1"/>
</dbReference>
<evidence type="ECO:0000313" key="3">
    <source>
        <dbReference type="Proteomes" id="UP001183643"/>
    </source>
</evidence>
<comment type="caution">
    <text evidence="2">The sequence shown here is derived from an EMBL/GenBank/DDBJ whole genome shotgun (WGS) entry which is preliminary data.</text>
</comment>
<evidence type="ECO:0000259" key="1">
    <source>
        <dbReference type="Pfam" id="PF01814"/>
    </source>
</evidence>
<sequence>MTTTTAGVDTWEMVMAHRLYRREFRILPAIIRGIPDGDHTRAALVGDHLDMVTTMLHHHHEAEDELLWPIMLDRVGLHADVVHRMESQHERLEGLLDRLGELNARWRATATAEVRDELADVLAQASPALDEHLDDEERDLLPLVPPHVSQQEWDALNARARGAGPKDLRTAFAALGAMLEDATPEEQRRFLAELPPPVRLLWRLFGRRSWARSRDAVRRGR</sequence>
<reference evidence="2" key="1">
    <citation type="submission" date="2023-07" db="EMBL/GenBank/DDBJ databases">
        <title>Sequencing the genomes of 1000 actinobacteria strains.</title>
        <authorList>
            <person name="Klenk H.-P."/>
        </authorList>
    </citation>
    <scope>NUCLEOTIDE SEQUENCE</scope>
    <source>
        <strain evidence="2">DSM 44707</strain>
    </source>
</reference>
<dbReference type="Gene3D" id="1.20.120.520">
    <property type="entry name" value="nmb1532 protein domain like"/>
    <property type="match status" value="1"/>
</dbReference>
<protein>
    <submittedName>
        <fullName evidence="2">Hemerythrin-like domain-containing protein</fullName>
    </submittedName>
</protein>
<dbReference type="AlphaFoldDB" id="A0AAE3YUU8"/>